<dbReference type="AlphaFoldDB" id="A0A0B1P5W0"/>
<keyword evidence="1" id="KW-0175">Coiled coil</keyword>
<evidence type="ECO:0000256" key="2">
    <source>
        <dbReference type="SAM" id="MobiDB-lite"/>
    </source>
</evidence>
<evidence type="ECO:0000313" key="4">
    <source>
        <dbReference type="Proteomes" id="UP000030854"/>
    </source>
</evidence>
<dbReference type="Proteomes" id="UP000030854">
    <property type="component" value="Unassembled WGS sequence"/>
</dbReference>
<sequence>MARINDQEASYDTPAAKKNRNHRPSFIDQLDSVPETELITKKDVLQLATHCCNVYDYWMNHQEEFSRDHDTRTKRRQTLLSLSNAARGDHEPIAKNIDDVDVVDLREYTDWFMNHNTDINLRFDSANTLNEAVNQQPETWFLFLRYMTHSLHYADLHIEAQNTEIDNLRTTNEDLCSSNSPATITILKKKKYRDTIIRLREEVEALSKERDNLKLSLERLNIQGDYDSDDEFLNQDTQKLTHTAVSKSAALIGSSCNGVGNSKPPDRMEVFDGQNRDKYDEWVDKFLGQIKTHENWFSNEDRKLTYLMRHLTSAPYNLLKPKYDERARAKPLHGRTLSGALTELDRAFRAYDMRRDAKTKLETLRMGNNESFGDFFAKFQIQINKLDYHDEDKIDELKARLNGRFASKIISGRKDTYEELVNQCYTLDSELKMYEAKKTTSSSSGSRYPGNLLIPKPQVDHATVELGKSFKPLFQMTLKELKDYRNSLPRSNIIKQRLIDEKRCHRCMQKGHTGSDQECQFNRLPPTENFKSQQMALLNQLSISEKGKDAA</sequence>
<reference evidence="3 4" key="1">
    <citation type="journal article" date="2014" name="BMC Genomics">
        <title>Adaptive genomic structural variation in the grape powdery mildew pathogen, Erysiphe necator.</title>
        <authorList>
            <person name="Jones L."/>
            <person name="Riaz S."/>
            <person name="Morales-Cruz A."/>
            <person name="Amrine K.C."/>
            <person name="McGuire B."/>
            <person name="Gubler W.D."/>
            <person name="Walker M.A."/>
            <person name="Cantu D."/>
        </authorList>
    </citation>
    <scope>NUCLEOTIDE SEQUENCE [LARGE SCALE GENOMIC DNA]</scope>
    <source>
        <strain evidence="4">c</strain>
    </source>
</reference>
<evidence type="ECO:0000313" key="3">
    <source>
        <dbReference type="EMBL" id="KHJ34087.1"/>
    </source>
</evidence>
<evidence type="ECO:0008006" key="5">
    <source>
        <dbReference type="Google" id="ProtNLM"/>
    </source>
</evidence>
<name>A0A0B1P5W0_UNCNE</name>
<keyword evidence="4" id="KW-1185">Reference proteome</keyword>
<dbReference type="EMBL" id="JNVN01001064">
    <property type="protein sequence ID" value="KHJ34087.1"/>
    <property type="molecule type" value="Genomic_DNA"/>
</dbReference>
<feature type="coiled-coil region" evidence="1">
    <location>
        <begin position="189"/>
        <end position="223"/>
    </location>
</feature>
<protein>
    <recommendedName>
        <fullName evidence="5">Retrotransposon gag domain-containing protein</fullName>
    </recommendedName>
</protein>
<dbReference type="HOGENOM" id="CLU_494486_0_0_1"/>
<organism evidence="3 4">
    <name type="scientific">Uncinula necator</name>
    <name type="common">Grape powdery mildew</name>
    <dbReference type="NCBI Taxonomy" id="52586"/>
    <lineage>
        <taxon>Eukaryota</taxon>
        <taxon>Fungi</taxon>
        <taxon>Dikarya</taxon>
        <taxon>Ascomycota</taxon>
        <taxon>Pezizomycotina</taxon>
        <taxon>Leotiomycetes</taxon>
        <taxon>Erysiphales</taxon>
        <taxon>Erysiphaceae</taxon>
        <taxon>Erysiphe</taxon>
    </lineage>
</organism>
<evidence type="ECO:0000256" key="1">
    <source>
        <dbReference type="SAM" id="Coils"/>
    </source>
</evidence>
<proteinExistence type="predicted"/>
<comment type="caution">
    <text evidence="3">The sequence shown here is derived from an EMBL/GenBank/DDBJ whole genome shotgun (WGS) entry which is preliminary data.</text>
</comment>
<gene>
    <name evidence="3" type="ORF">EV44_g3417</name>
</gene>
<feature type="region of interest" description="Disordered" evidence="2">
    <location>
        <begin position="1"/>
        <end position="26"/>
    </location>
</feature>
<accession>A0A0B1P5W0</accession>